<dbReference type="AlphaFoldDB" id="A0A914P6Y6"/>
<sequence length="138" mass="15106">MTKSVAAKDNRDITLLANDCPPYATLDISLNSAVTFSITTTLGIVKVIAQHAKTSTASAVRDQAIMCLGNIVSDCDACRKDVMKTGVFETILDLLQIPTNLNAKQRDHYAWTLQNILRPSPTSPYLNVLLTQVTRKDV</sequence>
<reference evidence="2" key="1">
    <citation type="submission" date="2022-11" db="UniProtKB">
        <authorList>
            <consortium name="WormBaseParasite"/>
        </authorList>
    </citation>
    <scope>IDENTIFICATION</scope>
</reference>
<accession>A0A914P6Y6</accession>
<dbReference type="SUPFAM" id="SSF48371">
    <property type="entry name" value="ARM repeat"/>
    <property type="match status" value="1"/>
</dbReference>
<dbReference type="InterPro" id="IPR011989">
    <property type="entry name" value="ARM-like"/>
</dbReference>
<proteinExistence type="predicted"/>
<dbReference type="Gene3D" id="1.25.10.10">
    <property type="entry name" value="Leucine-rich Repeat Variant"/>
    <property type="match status" value="1"/>
</dbReference>
<dbReference type="WBParaSite" id="PDA_v2.g13174.t1">
    <property type="protein sequence ID" value="PDA_v2.g13174.t1"/>
    <property type="gene ID" value="PDA_v2.g13174"/>
</dbReference>
<name>A0A914P6Y6_9BILA</name>
<dbReference type="Proteomes" id="UP000887578">
    <property type="component" value="Unplaced"/>
</dbReference>
<evidence type="ECO:0000313" key="1">
    <source>
        <dbReference type="Proteomes" id="UP000887578"/>
    </source>
</evidence>
<keyword evidence="1" id="KW-1185">Reference proteome</keyword>
<evidence type="ECO:0000313" key="2">
    <source>
        <dbReference type="WBParaSite" id="PDA_v2.g13174.t1"/>
    </source>
</evidence>
<protein>
    <submittedName>
        <fullName evidence="2">Uncharacterized protein</fullName>
    </submittedName>
</protein>
<dbReference type="InterPro" id="IPR016024">
    <property type="entry name" value="ARM-type_fold"/>
</dbReference>
<organism evidence="1 2">
    <name type="scientific">Panagrolaimus davidi</name>
    <dbReference type="NCBI Taxonomy" id="227884"/>
    <lineage>
        <taxon>Eukaryota</taxon>
        <taxon>Metazoa</taxon>
        <taxon>Ecdysozoa</taxon>
        <taxon>Nematoda</taxon>
        <taxon>Chromadorea</taxon>
        <taxon>Rhabditida</taxon>
        <taxon>Tylenchina</taxon>
        <taxon>Panagrolaimomorpha</taxon>
        <taxon>Panagrolaimoidea</taxon>
        <taxon>Panagrolaimidae</taxon>
        <taxon>Panagrolaimus</taxon>
    </lineage>
</organism>